<gene>
    <name evidence="2" type="ordered locus">HCH_06131</name>
</gene>
<sequence length="69" mass="8174">MKTAIRLAQNAQQAEPLDFLTRLRSLTQQWRKQARTRRELANLNDHLLKDLGITEGDRRQEASKPFWRS</sequence>
<keyword evidence="3" id="KW-1185">Reference proteome</keyword>
<proteinExistence type="predicted"/>
<evidence type="ECO:0000313" key="3">
    <source>
        <dbReference type="Proteomes" id="UP000000238"/>
    </source>
</evidence>
<organism evidence="2 3">
    <name type="scientific">Hahella chejuensis (strain KCTC 2396)</name>
    <dbReference type="NCBI Taxonomy" id="349521"/>
    <lineage>
        <taxon>Bacteria</taxon>
        <taxon>Pseudomonadati</taxon>
        <taxon>Pseudomonadota</taxon>
        <taxon>Gammaproteobacteria</taxon>
        <taxon>Oceanospirillales</taxon>
        <taxon>Hahellaceae</taxon>
        <taxon>Hahella</taxon>
    </lineage>
</organism>
<evidence type="ECO:0000259" key="1">
    <source>
        <dbReference type="Pfam" id="PF06568"/>
    </source>
</evidence>
<dbReference type="RefSeq" id="WP_011399836.1">
    <property type="nucleotide sequence ID" value="NC_007645.1"/>
</dbReference>
<reference evidence="2 3" key="1">
    <citation type="journal article" date="2005" name="Nucleic Acids Res.">
        <title>Genomic blueprint of Hahella chejuensis, a marine microbe producing an algicidal agent.</title>
        <authorList>
            <person name="Jeong H."/>
            <person name="Yim J.H."/>
            <person name="Lee C."/>
            <person name="Choi S.-H."/>
            <person name="Park Y.K."/>
            <person name="Yoon S.H."/>
            <person name="Hur C.-G."/>
            <person name="Kang H.-Y."/>
            <person name="Kim D."/>
            <person name="Lee H.H."/>
            <person name="Park K.H."/>
            <person name="Park S.-H."/>
            <person name="Park H.-S."/>
            <person name="Lee H.K."/>
            <person name="Oh T.K."/>
            <person name="Kim J.F."/>
        </authorList>
    </citation>
    <scope>NUCLEOTIDE SEQUENCE [LARGE SCALE GENOMIC DNA]</scope>
    <source>
        <strain evidence="2 3">KCTC 2396</strain>
    </source>
</reference>
<dbReference type="OrthoDB" id="5588773at2"/>
<dbReference type="Proteomes" id="UP000000238">
    <property type="component" value="Chromosome"/>
</dbReference>
<protein>
    <submittedName>
        <fullName evidence="2">Uncharacterized conserved small protein</fullName>
    </submittedName>
</protein>
<dbReference type="AlphaFoldDB" id="Q2S996"/>
<name>Q2S996_HAHCH</name>
<accession>Q2S996</accession>
<dbReference type="Pfam" id="PF06568">
    <property type="entry name" value="YjiS-like"/>
    <property type="match status" value="1"/>
</dbReference>
<dbReference type="HOGENOM" id="CLU_184490_5_3_6"/>
<dbReference type="eggNOG" id="COG5457">
    <property type="taxonomic scope" value="Bacteria"/>
</dbReference>
<feature type="domain" description="YjiS-like" evidence="1">
    <location>
        <begin position="23"/>
        <end position="59"/>
    </location>
</feature>
<dbReference type="KEGG" id="hch:HCH_06131"/>
<dbReference type="InterPro" id="IPR009506">
    <property type="entry name" value="YjiS-like"/>
</dbReference>
<evidence type="ECO:0000313" key="2">
    <source>
        <dbReference type="EMBL" id="ABC32778.1"/>
    </source>
</evidence>
<dbReference type="EMBL" id="CP000155">
    <property type="protein sequence ID" value="ABC32778.1"/>
    <property type="molecule type" value="Genomic_DNA"/>
</dbReference>